<dbReference type="PANTHER" id="PTHR10098">
    <property type="entry name" value="RAPSYN-RELATED"/>
    <property type="match status" value="1"/>
</dbReference>
<reference evidence="2 3" key="1">
    <citation type="submission" date="2017-06" db="EMBL/GenBank/DDBJ databases">
        <title>Genome sequencing of cyanobaciteial culture collection at National Institute for Environmental Studies (NIES).</title>
        <authorList>
            <person name="Hirose Y."/>
            <person name="Shimura Y."/>
            <person name="Fujisawa T."/>
            <person name="Nakamura Y."/>
            <person name="Kawachi M."/>
        </authorList>
    </citation>
    <scope>NUCLEOTIDE SEQUENCE [LARGE SCALE GENOMIC DNA]</scope>
    <source>
        <strain evidence="2 3">NIES-23</strain>
    </source>
</reference>
<dbReference type="EMBL" id="AP018216">
    <property type="protein sequence ID" value="BAY69704.1"/>
    <property type="molecule type" value="Genomic_DNA"/>
</dbReference>
<organism evidence="2 3">
    <name type="scientific">Trichormus variabilis NIES-23</name>
    <dbReference type="NCBI Taxonomy" id="1973479"/>
    <lineage>
        <taxon>Bacteria</taxon>
        <taxon>Bacillati</taxon>
        <taxon>Cyanobacteriota</taxon>
        <taxon>Cyanophyceae</taxon>
        <taxon>Nostocales</taxon>
        <taxon>Nostocaceae</taxon>
        <taxon>Trichormus</taxon>
    </lineage>
</organism>
<name>A0A1Z4KL83_ANAVA</name>
<dbReference type="Proteomes" id="UP000217507">
    <property type="component" value="Chromosome"/>
</dbReference>
<dbReference type="InterPro" id="IPR011990">
    <property type="entry name" value="TPR-like_helical_dom_sf"/>
</dbReference>
<proteinExistence type="predicted"/>
<evidence type="ECO:0000313" key="2">
    <source>
        <dbReference type="EMBL" id="BAY69704.1"/>
    </source>
</evidence>
<evidence type="ECO:0000313" key="3">
    <source>
        <dbReference type="Proteomes" id="UP000217507"/>
    </source>
</evidence>
<evidence type="ECO:0000259" key="1">
    <source>
        <dbReference type="Pfam" id="PF12770"/>
    </source>
</evidence>
<dbReference type="AlphaFoldDB" id="A0A1Z4KL83"/>
<dbReference type="InterPro" id="IPR024983">
    <property type="entry name" value="CHAT_dom"/>
</dbReference>
<dbReference type="SMART" id="SM00028">
    <property type="entry name" value="TPR"/>
    <property type="match status" value="3"/>
</dbReference>
<gene>
    <name evidence="2" type="ORF">NIES23_24990</name>
</gene>
<dbReference type="SUPFAM" id="SSF48452">
    <property type="entry name" value="TPR-like"/>
    <property type="match status" value="1"/>
</dbReference>
<feature type="domain" description="CHAT" evidence="1">
    <location>
        <begin position="415"/>
        <end position="704"/>
    </location>
</feature>
<dbReference type="Gene3D" id="1.25.40.10">
    <property type="entry name" value="Tetratricopeptide repeat domain"/>
    <property type="match status" value="1"/>
</dbReference>
<protein>
    <recommendedName>
        <fullName evidence="1">CHAT domain-containing protein</fullName>
    </recommendedName>
</protein>
<sequence>MQLHLPYFSTLVSSVIFLFNFGLVEPLIQEVNLKFNYGEKHQILVQKNQRSPGVERSPQKAGLLSQTLGESPSQIEALNRQAILNSQQDQPQAALQKLQQALAISQEGGQSFWEGVTLNNLGRVYQKQGNYSLALLSFQQAAIIYRQIGDRVQLGKTYSNIGYLFQIQNKPDLAIFFYKHCVINRESARLQTANLSELQPNAYNLTVGQTYRILSEKLLKKGRVAEAQRTMDLLKVEELQEYLHNVPGNQHTATGIAIVATEKPVKEKLDQTVNNAVALGKELTKLRKIPPQERSPQQNQRVRQLVTQQQQLLDKFNKFITSPTVTSQLEQISRTARRQNLDLESINEIRDNLARLPQKSAIIYPLVLKDSLELVVVTPESPPIHHTVAVPQAKLHQTIANFRQALTNPSKDIKTPARQLYNWLIKPIEAELKQSGTQTLLYAPDGQLRYIPLSALYDGKQWLVERFSINHITAASLTNLNTSRDQTLRVLAGAFTQGSYQVTVGNRRLAFSSLPFAALEVENLAATIPQTKKLLGKSFSPQITVPQMDDYTIVHLATHAAFVVGKPQDSFILFGNGDRVNLSDIATWSLPHVDLVVLSACETGLGGKLGDGQEILGFGYQMQKTGAKAAIASLWAVDDGGTQALMSVFYHKLSTDKLTKTVALRQAQIALIKDIESTNHIMPVANNGNFHHPYYWASFILIGNGL</sequence>
<dbReference type="Pfam" id="PF12770">
    <property type="entry name" value="CHAT"/>
    <property type="match status" value="1"/>
</dbReference>
<dbReference type="PANTHER" id="PTHR10098:SF108">
    <property type="entry name" value="TETRATRICOPEPTIDE REPEAT PROTEIN 28"/>
    <property type="match status" value="1"/>
</dbReference>
<dbReference type="Pfam" id="PF13424">
    <property type="entry name" value="TPR_12"/>
    <property type="match status" value="1"/>
</dbReference>
<dbReference type="InterPro" id="IPR019734">
    <property type="entry name" value="TPR_rpt"/>
</dbReference>
<accession>A0A1Z4KL83</accession>